<dbReference type="RefSeq" id="WP_048922079.1">
    <property type="nucleotide sequence ID" value="NZ_CP010777.1"/>
</dbReference>
<dbReference type="EMBL" id="CP010777">
    <property type="protein sequence ID" value="AKQ47025.1"/>
    <property type="molecule type" value="Genomic_DNA"/>
</dbReference>
<dbReference type="Proteomes" id="UP000036458">
    <property type="component" value="Chromosome"/>
</dbReference>
<dbReference type="OrthoDB" id="2986269at2"/>
<name>A0A0H4VMD4_9BACT</name>
<sequence>MNTLVLATPEQEAEFGLRFYNRAYLHLQTPEELAVWLPQADLVFDLLLHEQPWRMEQYNKEGKADKLVVFCNASGFELEALAADYLPLNFHLVGLHPSSTNFEREVLEVSILQESSRRAVDKACVFLATLYEIK</sequence>
<protein>
    <submittedName>
        <fullName evidence="1">Uncharacterized protein</fullName>
    </submittedName>
</protein>
<reference evidence="1 2" key="1">
    <citation type="submission" date="2015-01" db="EMBL/GenBank/DDBJ databases">
        <title>Rufibacter sp./DG31D/ whole genome sequencing.</title>
        <authorList>
            <person name="Kim M.K."/>
            <person name="Srinivasan S."/>
            <person name="Lee J.-J."/>
        </authorList>
    </citation>
    <scope>NUCLEOTIDE SEQUENCE [LARGE SCALE GENOMIC DNA]</scope>
    <source>
        <strain evidence="1 2">DG31D</strain>
    </source>
</reference>
<dbReference type="KEGG" id="ruf:TH63_17465"/>
<gene>
    <name evidence="1" type="ORF">TH63_17465</name>
</gene>
<evidence type="ECO:0000313" key="2">
    <source>
        <dbReference type="Proteomes" id="UP000036458"/>
    </source>
</evidence>
<dbReference type="PATRIC" id="fig|1379910.4.peg.3806"/>
<proteinExistence type="predicted"/>
<evidence type="ECO:0000313" key="1">
    <source>
        <dbReference type="EMBL" id="AKQ47025.1"/>
    </source>
</evidence>
<dbReference type="STRING" id="1379910.TH63_17465"/>
<accession>A0A0H4VMD4</accession>
<organism evidence="1 2">
    <name type="scientific">Rufibacter radiotolerans</name>
    <dbReference type="NCBI Taxonomy" id="1379910"/>
    <lineage>
        <taxon>Bacteria</taxon>
        <taxon>Pseudomonadati</taxon>
        <taxon>Bacteroidota</taxon>
        <taxon>Cytophagia</taxon>
        <taxon>Cytophagales</taxon>
        <taxon>Hymenobacteraceae</taxon>
        <taxon>Rufibacter</taxon>
    </lineage>
</organism>
<keyword evidence="2" id="KW-1185">Reference proteome</keyword>
<dbReference type="AlphaFoldDB" id="A0A0H4VMD4"/>